<gene>
    <name evidence="3" type="ORF">ACFPCY_23980</name>
</gene>
<keyword evidence="4" id="KW-1185">Reference proteome</keyword>
<feature type="transmembrane region" description="Helical" evidence="2">
    <location>
        <begin position="181"/>
        <end position="200"/>
    </location>
</feature>
<dbReference type="Proteomes" id="UP001595872">
    <property type="component" value="Unassembled WGS sequence"/>
</dbReference>
<feature type="transmembrane region" description="Helical" evidence="2">
    <location>
        <begin position="32"/>
        <end position="51"/>
    </location>
</feature>
<dbReference type="RefSeq" id="WP_378258717.1">
    <property type="nucleotide sequence ID" value="NZ_JBHSIT010000007.1"/>
</dbReference>
<dbReference type="EMBL" id="JBHSIT010000007">
    <property type="protein sequence ID" value="MFC4910394.1"/>
    <property type="molecule type" value="Genomic_DNA"/>
</dbReference>
<keyword evidence="2" id="KW-0812">Transmembrane</keyword>
<proteinExistence type="predicted"/>
<sequence length="233" mass="23676">MTTAHTETAENRPDGDAGPPPARPRGPLRATALPLLMIAIGAVAGTAYGLATPPTYEASAHVLVTADRTGAGPDAVNYAQAYGRLASLPETLAWAPSPPWGRSVDAAARSVHTSTSPDTPLIRLIASASRPDRAATLANAAAAALVRYGSVHQQDTGVRVVLMSNALVPADASSPKPALDIAVGAAAGGLLAALAALAGVQWPQRGTRRRTGDTARPSGRRHRAEQAAAEAGQ</sequence>
<evidence type="ECO:0000313" key="3">
    <source>
        <dbReference type="EMBL" id="MFC4910394.1"/>
    </source>
</evidence>
<reference evidence="4" key="1">
    <citation type="journal article" date="2019" name="Int. J. Syst. Evol. Microbiol.">
        <title>The Global Catalogue of Microorganisms (GCM) 10K type strain sequencing project: providing services to taxonomists for standard genome sequencing and annotation.</title>
        <authorList>
            <consortium name="The Broad Institute Genomics Platform"/>
            <consortium name="The Broad Institute Genome Sequencing Center for Infectious Disease"/>
            <person name="Wu L."/>
            <person name="Ma J."/>
        </authorList>
    </citation>
    <scope>NUCLEOTIDE SEQUENCE [LARGE SCALE GENOMIC DNA]</scope>
    <source>
        <strain evidence="4">KLKA75</strain>
    </source>
</reference>
<keyword evidence="2" id="KW-0472">Membrane</keyword>
<feature type="region of interest" description="Disordered" evidence="1">
    <location>
        <begin position="1"/>
        <end position="28"/>
    </location>
</feature>
<evidence type="ECO:0008006" key="5">
    <source>
        <dbReference type="Google" id="ProtNLM"/>
    </source>
</evidence>
<organism evidence="3 4">
    <name type="scientific">Actinomadura gamaensis</name>
    <dbReference type="NCBI Taxonomy" id="1763541"/>
    <lineage>
        <taxon>Bacteria</taxon>
        <taxon>Bacillati</taxon>
        <taxon>Actinomycetota</taxon>
        <taxon>Actinomycetes</taxon>
        <taxon>Streptosporangiales</taxon>
        <taxon>Thermomonosporaceae</taxon>
        <taxon>Actinomadura</taxon>
    </lineage>
</organism>
<keyword evidence="2" id="KW-1133">Transmembrane helix</keyword>
<name>A0ABV9U3N8_9ACTN</name>
<evidence type="ECO:0000256" key="1">
    <source>
        <dbReference type="SAM" id="MobiDB-lite"/>
    </source>
</evidence>
<comment type="caution">
    <text evidence="3">The sequence shown here is derived from an EMBL/GenBank/DDBJ whole genome shotgun (WGS) entry which is preliminary data.</text>
</comment>
<evidence type="ECO:0000313" key="4">
    <source>
        <dbReference type="Proteomes" id="UP001595872"/>
    </source>
</evidence>
<protein>
    <recommendedName>
        <fullName evidence="5">Lipopolysaccharide biosynthesis protein</fullName>
    </recommendedName>
</protein>
<evidence type="ECO:0000256" key="2">
    <source>
        <dbReference type="SAM" id="Phobius"/>
    </source>
</evidence>
<feature type="region of interest" description="Disordered" evidence="1">
    <location>
        <begin position="203"/>
        <end position="233"/>
    </location>
</feature>
<accession>A0ABV9U3N8</accession>